<dbReference type="Proteomes" id="UP000306420">
    <property type="component" value="Unassembled WGS sequence"/>
</dbReference>
<dbReference type="InterPro" id="IPR028098">
    <property type="entry name" value="Glyco_trans_4-like_N"/>
</dbReference>
<comment type="caution">
    <text evidence="3">The sequence shown here is derived from an EMBL/GenBank/DDBJ whole genome shotgun (WGS) entry which is preliminary data.</text>
</comment>
<feature type="domain" description="Glycosyltransferase subfamily 4-like N-terminal" evidence="2">
    <location>
        <begin position="14"/>
        <end position="180"/>
    </location>
</feature>
<reference evidence="3 4" key="1">
    <citation type="submission" date="2019-05" db="EMBL/GenBank/DDBJ databases">
        <title>The metagenome of a microbial culture collection derived from dairy environment covers the genomic content of the human microbiome.</title>
        <authorList>
            <person name="Roder T."/>
            <person name="Wuthrich D."/>
            <person name="Sattari Z."/>
            <person name="Von Ah U."/>
            <person name="Bar C."/>
            <person name="Ronchi F."/>
            <person name="Macpherson A.J."/>
            <person name="Ganal-Vonarburg S.C."/>
            <person name="Bruggmann R."/>
            <person name="Vergeres G."/>
        </authorList>
    </citation>
    <scope>NUCLEOTIDE SEQUENCE [LARGE SCALE GENOMIC DNA]</scope>
    <source>
        <strain evidence="3 4">FAM 24227</strain>
    </source>
</reference>
<dbReference type="InterPro" id="IPR001296">
    <property type="entry name" value="Glyco_trans_1"/>
</dbReference>
<dbReference type="Pfam" id="PF00534">
    <property type="entry name" value="Glycos_transf_1"/>
    <property type="match status" value="1"/>
</dbReference>
<dbReference type="Pfam" id="PF13439">
    <property type="entry name" value="Glyco_transf_4"/>
    <property type="match status" value="1"/>
</dbReference>
<dbReference type="OrthoDB" id="9804196at2"/>
<proteinExistence type="predicted"/>
<dbReference type="SUPFAM" id="SSF53756">
    <property type="entry name" value="UDP-Glycosyltransferase/glycogen phosphorylase"/>
    <property type="match status" value="1"/>
</dbReference>
<dbReference type="PANTHER" id="PTHR45947:SF3">
    <property type="entry name" value="SULFOQUINOVOSYL TRANSFERASE SQD2"/>
    <property type="match status" value="1"/>
</dbReference>
<dbReference type="InterPro" id="IPR050194">
    <property type="entry name" value="Glycosyltransferase_grp1"/>
</dbReference>
<evidence type="ECO:0000313" key="4">
    <source>
        <dbReference type="Proteomes" id="UP000306420"/>
    </source>
</evidence>
<organism evidence="3 4">
    <name type="scientific">Ruoffia tabacinasalis</name>
    <dbReference type="NCBI Taxonomy" id="87458"/>
    <lineage>
        <taxon>Bacteria</taxon>
        <taxon>Bacillati</taxon>
        <taxon>Bacillota</taxon>
        <taxon>Bacilli</taxon>
        <taxon>Lactobacillales</taxon>
        <taxon>Aerococcaceae</taxon>
        <taxon>Ruoffia</taxon>
    </lineage>
</organism>
<accession>A0A5R9DU27</accession>
<feature type="domain" description="Glycosyl transferase family 1" evidence="1">
    <location>
        <begin position="190"/>
        <end position="346"/>
    </location>
</feature>
<evidence type="ECO:0000259" key="2">
    <source>
        <dbReference type="Pfam" id="PF13439"/>
    </source>
</evidence>
<keyword evidence="3" id="KW-0808">Transferase</keyword>
<dbReference type="EMBL" id="VBSP01000025">
    <property type="protein sequence ID" value="TLQ40708.1"/>
    <property type="molecule type" value="Genomic_DNA"/>
</dbReference>
<sequence length="375" mass="43526">MKYVLHYVEKMDRGGMESYIMNVYRNIDRLKYQFHFIVHTNKKSDFDEEILSLGGKILRVPTTLRSNPIKYIRFWKRFWVKNQKKYDVFHFHTNSLANIYAIKAAQKIGYNKIIIHSHSTGANKGKIQKIHDLIHLSNQKYVLRNKFKLVAVSENASDWLFGKEAIIAGKVMIVSVGIDYSLFYFNSQVREKIRKQYDLDKSIVIGHVGNFFSVKNHEFIIETFYELAKFNDNISLLLIGDGDTIQESKELVNKLKLKDNVTFTGNIENVSDFYNAMDIFIFPSKYEGLGMSMVEAQINGLPVFYSDTVPFESVISNNTLCLNLNSGSNNWAKEIQKYFTKERSREIEVNNKFNIANSSEKLTLIYEEVSDGKNK</sequence>
<evidence type="ECO:0000313" key="3">
    <source>
        <dbReference type="EMBL" id="TLQ40708.1"/>
    </source>
</evidence>
<evidence type="ECO:0000259" key="1">
    <source>
        <dbReference type="Pfam" id="PF00534"/>
    </source>
</evidence>
<dbReference type="Gene3D" id="3.40.50.2000">
    <property type="entry name" value="Glycogen Phosphorylase B"/>
    <property type="match status" value="2"/>
</dbReference>
<gene>
    <name evidence="3" type="ORF">FEZ33_07625</name>
</gene>
<name>A0A5R9DU27_9LACT</name>
<dbReference type="GO" id="GO:0016757">
    <property type="term" value="F:glycosyltransferase activity"/>
    <property type="evidence" value="ECO:0007669"/>
    <property type="project" value="InterPro"/>
</dbReference>
<dbReference type="PANTHER" id="PTHR45947">
    <property type="entry name" value="SULFOQUINOVOSYL TRANSFERASE SQD2"/>
    <property type="match status" value="1"/>
</dbReference>
<dbReference type="AlphaFoldDB" id="A0A5R9DU27"/>
<protein>
    <submittedName>
        <fullName evidence="3">Glycosyltransferase family 1 protein</fullName>
    </submittedName>
</protein>
<dbReference type="RefSeq" id="WP_138404809.1">
    <property type="nucleotide sequence ID" value="NZ_VBSP01000025.1"/>
</dbReference>